<gene>
    <name evidence="2" type="ORF">SCA03_17180</name>
</gene>
<evidence type="ECO:0000313" key="2">
    <source>
        <dbReference type="EMBL" id="GEB49167.1"/>
    </source>
</evidence>
<name>A0A4Y3QWW6_STRCI</name>
<comment type="caution">
    <text evidence="2">The sequence shown here is derived from an EMBL/GenBank/DDBJ whole genome shotgun (WGS) entry which is preliminary data.</text>
</comment>
<feature type="compositionally biased region" description="Gly residues" evidence="1">
    <location>
        <begin position="582"/>
        <end position="615"/>
    </location>
</feature>
<organism evidence="2 3">
    <name type="scientific">Streptomyces cacaoi</name>
    <dbReference type="NCBI Taxonomy" id="1898"/>
    <lineage>
        <taxon>Bacteria</taxon>
        <taxon>Bacillati</taxon>
        <taxon>Actinomycetota</taxon>
        <taxon>Actinomycetes</taxon>
        <taxon>Kitasatosporales</taxon>
        <taxon>Streptomycetaceae</taxon>
        <taxon>Streptomyces</taxon>
    </lineage>
</organism>
<feature type="region of interest" description="Disordered" evidence="1">
    <location>
        <begin position="324"/>
        <end position="751"/>
    </location>
</feature>
<feature type="compositionally biased region" description="Basic and acidic residues" evidence="1">
    <location>
        <begin position="537"/>
        <end position="561"/>
    </location>
</feature>
<feature type="compositionally biased region" description="Gly residues" evidence="1">
    <location>
        <begin position="651"/>
        <end position="661"/>
    </location>
</feature>
<keyword evidence="3" id="KW-1185">Reference proteome</keyword>
<proteinExistence type="predicted"/>
<dbReference type="EMBL" id="BJMM01000006">
    <property type="protein sequence ID" value="GEB49167.1"/>
    <property type="molecule type" value="Genomic_DNA"/>
</dbReference>
<feature type="compositionally biased region" description="Basic and acidic residues" evidence="1">
    <location>
        <begin position="693"/>
        <end position="706"/>
    </location>
</feature>
<protein>
    <submittedName>
        <fullName evidence="2">Uncharacterized protein</fullName>
    </submittedName>
</protein>
<dbReference type="RefSeq" id="WP_230988540.1">
    <property type="nucleotide sequence ID" value="NZ_BJMM01000006.1"/>
</dbReference>
<evidence type="ECO:0000313" key="3">
    <source>
        <dbReference type="Proteomes" id="UP000319210"/>
    </source>
</evidence>
<dbReference type="AlphaFoldDB" id="A0A4Y3QWW6"/>
<reference evidence="2 3" key="1">
    <citation type="submission" date="2019-06" db="EMBL/GenBank/DDBJ databases">
        <title>Whole genome shotgun sequence of Streptomyces cacaoi subsp. cacaoi NBRC 12748.</title>
        <authorList>
            <person name="Hosoyama A."/>
            <person name="Uohara A."/>
            <person name="Ohji S."/>
            <person name="Ichikawa N."/>
        </authorList>
    </citation>
    <scope>NUCLEOTIDE SEQUENCE [LARGE SCALE GENOMIC DNA]</scope>
    <source>
        <strain evidence="2 3">NBRC 12748</strain>
    </source>
</reference>
<accession>A0A4Y3QWW6</accession>
<feature type="compositionally biased region" description="Gly residues" evidence="1">
    <location>
        <begin position="711"/>
        <end position="731"/>
    </location>
</feature>
<feature type="compositionally biased region" description="Low complexity" evidence="1">
    <location>
        <begin position="616"/>
        <end position="636"/>
    </location>
</feature>
<feature type="compositionally biased region" description="Gly residues" evidence="1">
    <location>
        <begin position="487"/>
        <end position="509"/>
    </location>
</feature>
<evidence type="ECO:0000256" key="1">
    <source>
        <dbReference type="SAM" id="MobiDB-lite"/>
    </source>
</evidence>
<feature type="compositionally biased region" description="Gly residues" evidence="1">
    <location>
        <begin position="440"/>
        <end position="456"/>
    </location>
</feature>
<dbReference type="Proteomes" id="UP000319210">
    <property type="component" value="Unassembled WGS sequence"/>
</dbReference>
<feature type="compositionally biased region" description="Gly residues" evidence="1">
    <location>
        <begin position="356"/>
        <end position="411"/>
    </location>
</feature>
<sequence length="751" mass="76428">MADPTTWDTLVNSFVSRSQSDSAEAGRIPSAEDVMKPRWTRAYWNYIHTSTPFEPMARFYYADGKGFNRQAGIALLDEDKSLDADDSPWPRFNMGSYRTLAALSGPGTDVASLPSFDDAERQFSAALRYFDNYRIGIEQWLQRMDEPEAGWKGSASASFADVMRRIANGFQQILDVTGGPSGDTGYLGAIANSRAALRAAVESMWQAYDAWQQHPDWAPAAALQNYLAHVHTTNGSDGAWTVGDTAQLVHDTDGTLGYVDQQSTWDLLELRVKERWHQAVVDSLDSVVAGVHQPLRSAYRESALALDPVPKSIEEALAYGGYSGTAAGRPPGSTDGPLTDPSGTGPGDLPADVPGLGDGTGDPSGGTGEGPLPGQTGDGQLPGGPGDVDGGLGDGTTGEGTGPGAGDGLPEGLGEAPAPGRTDPGEGPGAGSLGLSDPGGELGDTGELGGGAGDFGTGDLPAPGSTDFDESGGPEPGTTDTAPLPYGGYGGLAGSRGPLGGGSGHGLGRGTDQDRLHQNLDGPDDWAEPGSTDVDDDPLRWYEPDGERGTSDRDLPGRTDESVWEPGTLQDYTPPPLSSGAAGSGSGPGAWAGEGTGVGGGRTWSGGAGLDGGAGADAAGAPGSTGAPGHPATSSAGGSGNGGVPLFPPMAGGGAGAGGGDQNKERERSTWLAEDEEVWGTDPDLAPAVLGRPGRDEDRRERRDRQPVAGPYGGRPGAVAGGAGAGQGGTREPGRDQRHGYGQGPAAQRHG</sequence>